<dbReference type="Proteomes" id="UP000438429">
    <property type="component" value="Unassembled WGS sequence"/>
</dbReference>
<gene>
    <name evidence="1" type="ORF">F2P81_006487</name>
</gene>
<dbReference type="AlphaFoldDB" id="A0A6A4T6U1"/>
<reference evidence="1 2" key="1">
    <citation type="submission" date="2019-06" db="EMBL/GenBank/DDBJ databases">
        <title>Draft genomes of female and male turbot (Scophthalmus maximus).</title>
        <authorList>
            <person name="Xu H."/>
            <person name="Xu X.-W."/>
            <person name="Shao C."/>
            <person name="Chen S."/>
        </authorList>
    </citation>
    <scope>NUCLEOTIDE SEQUENCE [LARGE SCALE GENOMIC DNA]</scope>
    <source>
        <strain evidence="1">Ysfricsl-2016a</strain>
        <tissue evidence="1">Blood</tissue>
    </source>
</reference>
<sequence>MFAGDVLCCYYSSRVGSSQRLQNTESPLTILNCGSCVWAPGIMGMIPGAQKSNLLTVGVILRRLQHGRNGRCAMGNLSAGRYTLCSAVQSFALLSSENICFENTRLMWCTNSAIDLCSDERVDAASKAGSDLCEIVNMPERGRLHPGRSQ</sequence>
<accession>A0A6A4T6U1</accession>
<dbReference type="EMBL" id="VEVO01000006">
    <property type="protein sequence ID" value="KAF0040589.1"/>
    <property type="molecule type" value="Genomic_DNA"/>
</dbReference>
<organism evidence="1 2">
    <name type="scientific">Scophthalmus maximus</name>
    <name type="common">Turbot</name>
    <name type="synonym">Psetta maxima</name>
    <dbReference type="NCBI Taxonomy" id="52904"/>
    <lineage>
        <taxon>Eukaryota</taxon>
        <taxon>Metazoa</taxon>
        <taxon>Chordata</taxon>
        <taxon>Craniata</taxon>
        <taxon>Vertebrata</taxon>
        <taxon>Euteleostomi</taxon>
        <taxon>Actinopterygii</taxon>
        <taxon>Neopterygii</taxon>
        <taxon>Teleostei</taxon>
        <taxon>Neoteleostei</taxon>
        <taxon>Acanthomorphata</taxon>
        <taxon>Carangaria</taxon>
        <taxon>Pleuronectiformes</taxon>
        <taxon>Pleuronectoidei</taxon>
        <taxon>Scophthalmidae</taxon>
        <taxon>Scophthalmus</taxon>
    </lineage>
</organism>
<name>A0A6A4T6U1_SCOMX</name>
<proteinExistence type="predicted"/>
<evidence type="ECO:0000313" key="2">
    <source>
        <dbReference type="Proteomes" id="UP000438429"/>
    </source>
</evidence>
<evidence type="ECO:0000313" key="1">
    <source>
        <dbReference type="EMBL" id="KAF0040589.1"/>
    </source>
</evidence>
<protein>
    <submittedName>
        <fullName evidence="1">Uncharacterized protein</fullName>
    </submittedName>
</protein>
<comment type="caution">
    <text evidence="1">The sequence shown here is derived from an EMBL/GenBank/DDBJ whole genome shotgun (WGS) entry which is preliminary data.</text>
</comment>